<dbReference type="Proteomes" id="UP000799421">
    <property type="component" value="Unassembled WGS sequence"/>
</dbReference>
<evidence type="ECO:0000313" key="3">
    <source>
        <dbReference type="Proteomes" id="UP000799421"/>
    </source>
</evidence>
<sequence length="163" mass="17566">MPRAPPVVPSQEANAMQLKKTLEETRERTVYIPIVMSDQGDGRVARVHKGSAKADGLGEKGYSAVRKILPAKCTKPQKKKICKGKGTEKEKEAATKGHSMPDTTTKAAPVLTLLQQLLGENSLRTVSPSSTAIILPTAAPTSARATKSKVRCRVTWLRYGSVT</sequence>
<accession>A0A6A7C8D3</accession>
<dbReference type="EMBL" id="MU005959">
    <property type="protein sequence ID" value="KAF2863826.1"/>
    <property type="molecule type" value="Genomic_DNA"/>
</dbReference>
<feature type="compositionally biased region" description="Basic and acidic residues" evidence="1">
    <location>
        <begin position="85"/>
        <end position="95"/>
    </location>
</feature>
<reference evidence="2" key="1">
    <citation type="journal article" date="2020" name="Stud. Mycol.">
        <title>101 Dothideomycetes genomes: a test case for predicting lifestyles and emergence of pathogens.</title>
        <authorList>
            <person name="Haridas S."/>
            <person name="Albert R."/>
            <person name="Binder M."/>
            <person name="Bloem J."/>
            <person name="Labutti K."/>
            <person name="Salamov A."/>
            <person name="Andreopoulos B."/>
            <person name="Baker S."/>
            <person name="Barry K."/>
            <person name="Bills G."/>
            <person name="Bluhm B."/>
            <person name="Cannon C."/>
            <person name="Castanera R."/>
            <person name="Culley D."/>
            <person name="Daum C."/>
            <person name="Ezra D."/>
            <person name="Gonzalez J."/>
            <person name="Henrissat B."/>
            <person name="Kuo A."/>
            <person name="Liang C."/>
            <person name="Lipzen A."/>
            <person name="Lutzoni F."/>
            <person name="Magnuson J."/>
            <person name="Mondo S."/>
            <person name="Nolan M."/>
            <person name="Ohm R."/>
            <person name="Pangilinan J."/>
            <person name="Park H.-J."/>
            <person name="Ramirez L."/>
            <person name="Alfaro M."/>
            <person name="Sun H."/>
            <person name="Tritt A."/>
            <person name="Yoshinaga Y."/>
            <person name="Zwiers L.-H."/>
            <person name="Turgeon B."/>
            <person name="Goodwin S."/>
            <person name="Spatafora J."/>
            <person name="Crous P."/>
            <person name="Grigoriev I."/>
        </authorList>
    </citation>
    <scope>NUCLEOTIDE SEQUENCE</scope>
    <source>
        <strain evidence="2">CBS 480.64</strain>
    </source>
</reference>
<proteinExistence type="predicted"/>
<keyword evidence="3" id="KW-1185">Reference proteome</keyword>
<organism evidence="2 3">
    <name type="scientific">Piedraia hortae CBS 480.64</name>
    <dbReference type="NCBI Taxonomy" id="1314780"/>
    <lineage>
        <taxon>Eukaryota</taxon>
        <taxon>Fungi</taxon>
        <taxon>Dikarya</taxon>
        <taxon>Ascomycota</taxon>
        <taxon>Pezizomycotina</taxon>
        <taxon>Dothideomycetes</taxon>
        <taxon>Dothideomycetidae</taxon>
        <taxon>Capnodiales</taxon>
        <taxon>Piedraiaceae</taxon>
        <taxon>Piedraia</taxon>
    </lineage>
</organism>
<evidence type="ECO:0000256" key="1">
    <source>
        <dbReference type="SAM" id="MobiDB-lite"/>
    </source>
</evidence>
<feature type="region of interest" description="Disordered" evidence="1">
    <location>
        <begin position="76"/>
        <end position="104"/>
    </location>
</feature>
<protein>
    <submittedName>
        <fullName evidence="2">Uncharacterized protein</fullName>
    </submittedName>
</protein>
<evidence type="ECO:0000313" key="2">
    <source>
        <dbReference type="EMBL" id="KAF2863826.1"/>
    </source>
</evidence>
<dbReference type="AlphaFoldDB" id="A0A6A7C8D3"/>
<name>A0A6A7C8D3_9PEZI</name>
<gene>
    <name evidence="2" type="ORF">K470DRAFT_261817</name>
</gene>